<dbReference type="SUPFAM" id="SSF53474">
    <property type="entry name" value="alpha/beta-Hydrolases"/>
    <property type="match status" value="1"/>
</dbReference>
<sequence>MRIRKILKSWAVKLQILPLLILLVSNPYADAAAIEFGMFKENTIFSKDTDGFKDKVLLLFHGLRSAHPNGTFRRLNKALSDEYSVVGVNYNYMDVERNKREFDDLWTRYLAGHEVFVFGASLGGFWADYFANKYGVEKMVLVNPVTSPILDLTQFIGEQYSERRQQQFVVALEHIEDYAALRLPAHPNTKSLVILTRDDPVINFRQAMEKYLKNENSQLVIFGTGGHSLQLSDPIYLSVMKAFLESK</sequence>
<dbReference type="InterPro" id="IPR008886">
    <property type="entry name" value="UPF0227/Esterase_YqiA"/>
</dbReference>
<dbReference type="PANTHER" id="PTHR35602">
    <property type="entry name" value="ESTERASE YQIA-RELATED"/>
    <property type="match status" value="1"/>
</dbReference>
<dbReference type="InterPro" id="IPR029058">
    <property type="entry name" value="AB_hydrolase_fold"/>
</dbReference>
<dbReference type="EMBL" id="CP098747">
    <property type="protein sequence ID" value="USG61946.1"/>
    <property type="molecule type" value="Genomic_DNA"/>
</dbReference>
<evidence type="ECO:0008006" key="4">
    <source>
        <dbReference type="Google" id="ProtNLM"/>
    </source>
</evidence>
<reference evidence="2" key="1">
    <citation type="submission" date="2022-06" db="EMBL/GenBank/DDBJ databases">
        <title>Sneathiella actinostolidae sp. nov., isolated from a sea anemonein the Western Pacific Ocean.</title>
        <authorList>
            <person name="Wei M.J."/>
        </authorList>
    </citation>
    <scope>NUCLEOTIDE SEQUENCE</scope>
    <source>
        <strain evidence="2">PHK-P5</strain>
    </source>
</reference>
<feature type="chain" id="PRO_5045306795" description="Serine aminopeptidase S33 domain-containing protein" evidence="1">
    <location>
        <begin position="30"/>
        <end position="247"/>
    </location>
</feature>
<feature type="signal peptide" evidence="1">
    <location>
        <begin position="1"/>
        <end position="29"/>
    </location>
</feature>
<name>A0ABY4WBA2_9PROT</name>
<dbReference type="PANTHER" id="PTHR35602:SF3">
    <property type="entry name" value="ESTERASE YQIA"/>
    <property type="match status" value="1"/>
</dbReference>
<dbReference type="RefSeq" id="WP_251935393.1">
    <property type="nucleotide sequence ID" value="NZ_CP098747.1"/>
</dbReference>
<protein>
    <recommendedName>
        <fullName evidence="4">Serine aminopeptidase S33 domain-containing protein</fullName>
    </recommendedName>
</protein>
<accession>A0ABY4WBA2</accession>
<dbReference type="Pfam" id="PF05728">
    <property type="entry name" value="UPF0227"/>
    <property type="match status" value="1"/>
</dbReference>
<evidence type="ECO:0000313" key="3">
    <source>
        <dbReference type="Proteomes" id="UP001056291"/>
    </source>
</evidence>
<gene>
    <name evidence="2" type="ORF">NBZ79_03030</name>
</gene>
<keyword evidence="1" id="KW-0732">Signal</keyword>
<evidence type="ECO:0000313" key="2">
    <source>
        <dbReference type="EMBL" id="USG61946.1"/>
    </source>
</evidence>
<keyword evidence="3" id="KW-1185">Reference proteome</keyword>
<evidence type="ECO:0000256" key="1">
    <source>
        <dbReference type="SAM" id="SignalP"/>
    </source>
</evidence>
<proteinExistence type="predicted"/>
<organism evidence="2 3">
    <name type="scientific">Sneathiella marina</name>
    <dbReference type="NCBI Taxonomy" id="2950108"/>
    <lineage>
        <taxon>Bacteria</taxon>
        <taxon>Pseudomonadati</taxon>
        <taxon>Pseudomonadota</taxon>
        <taxon>Alphaproteobacteria</taxon>
        <taxon>Sneathiellales</taxon>
        <taxon>Sneathiellaceae</taxon>
        <taxon>Sneathiella</taxon>
    </lineage>
</organism>
<dbReference type="Proteomes" id="UP001056291">
    <property type="component" value="Chromosome"/>
</dbReference>
<dbReference type="Gene3D" id="3.40.50.1820">
    <property type="entry name" value="alpha/beta hydrolase"/>
    <property type="match status" value="1"/>
</dbReference>